<evidence type="ECO:0000256" key="1">
    <source>
        <dbReference type="SAM" id="MobiDB-lite"/>
    </source>
</evidence>
<organism evidence="2">
    <name type="scientific">uncultured Woeseiaceae bacterium</name>
    <dbReference type="NCBI Taxonomy" id="1983305"/>
    <lineage>
        <taxon>Bacteria</taxon>
        <taxon>Pseudomonadati</taxon>
        <taxon>Pseudomonadota</taxon>
        <taxon>Gammaproteobacteria</taxon>
        <taxon>Woeseiales</taxon>
        <taxon>Woeseiaceae</taxon>
        <taxon>environmental samples</taxon>
    </lineage>
</organism>
<accession>A0A7D9D2S0</accession>
<dbReference type="EMBL" id="LR633967">
    <property type="protein sequence ID" value="VUX55644.1"/>
    <property type="molecule type" value="Genomic_DNA"/>
</dbReference>
<name>A0A7D9D2S0_9GAMM</name>
<protein>
    <submittedName>
        <fullName evidence="2">Uncharacterized protein</fullName>
    </submittedName>
</protein>
<evidence type="ECO:0000313" key="2">
    <source>
        <dbReference type="EMBL" id="VUX55644.1"/>
    </source>
</evidence>
<gene>
    <name evidence="2" type="ORF">JTBM06_V1_60038</name>
</gene>
<feature type="region of interest" description="Disordered" evidence="1">
    <location>
        <begin position="107"/>
        <end position="134"/>
    </location>
</feature>
<feature type="compositionally biased region" description="Basic and acidic residues" evidence="1">
    <location>
        <begin position="116"/>
        <end position="134"/>
    </location>
</feature>
<dbReference type="AlphaFoldDB" id="A0A7D9D2S0"/>
<proteinExistence type="predicted"/>
<reference evidence="2" key="1">
    <citation type="submission" date="2019-07" db="EMBL/GenBank/DDBJ databases">
        <authorList>
            <person name="Weber M."/>
            <person name="Kostadinov I."/>
            <person name="Kostadinov D I."/>
        </authorList>
    </citation>
    <scope>NUCLEOTIDE SEQUENCE</scope>
    <source>
        <strain evidence="2">Gfbio:sag-sample-m06:053724c1-46a9-4a36-b237-ea2bf867836b</strain>
    </source>
</reference>
<sequence length="134" mass="15126">MNVAFSIIAIIILVVSILLFRRTRATTKKRPPDPDRLGKVQPYVRFHAVSLENLRGACAAAYAIEGERFLAGATPRIPLPECDAPVCNCHFVHHDDRRLSDNRRQRWTGFVGDSDGTMKEQRDGGDRRNKDPNN</sequence>